<evidence type="ECO:0000313" key="6">
    <source>
        <dbReference type="EMBL" id="KAG7562568.1"/>
    </source>
</evidence>
<dbReference type="Gene3D" id="3.60.21.10">
    <property type="match status" value="1"/>
</dbReference>
<dbReference type="InterPro" id="IPR029052">
    <property type="entry name" value="Metallo-depent_PP-like"/>
</dbReference>
<dbReference type="PRINTS" id="PR01607">
    <property type="entry name" value="APYRASEFAMLY"/>
</dbReference>
<evidence type="ECO:0000259" key="5">
    <source>
        <dbReference type="Pfam" id="PF02872"/>
    </source>
</evidence>
<dbReference type="EMBL" id="JABELV010000030">
    <property type="protein sequence ID" value="KAG7562568.1"/>
    <property type="molecule type" value="Genomic_DNA"/>
</dbReference>
<evidence type="ECO:0000256" key="3">
    <source>
        <dbReference type="SAM" id="MobiDB-lite"/>
    </source>
</evidence>
<dbReference type="Gene3D" id="3.90.780.10">
    <property type="entry name" value="5'-Nucleotidase, C-terminal domain"/>
    <property type="match status" value="1"/>
</dbReference>
<evidence type="ECO:0000256" key="2">
    <source>
        <dbReference type="ARBA" id="ARBA00022729"/>
    </source>
</evidence>
<accession>A0A8K0JNK6</accession>
<dbReference type="Pfam" id="PF02872">
    <property type="entry name" value="5_nucleotid_C"/>
    <property type="match status" value="1"/>
</dbReference>
<sequence>MPVGEITRLPILAFNDVYRVHQKYNAPAGHEARDAAGNDPEARTGQPQQQQYIGVGQFARTLYDVRNKWPERGKDVGMGDRGDERDGLVLFAGDVFNPSVESAITRGSHMVPILRELKLDASCVGNHDFDFGYAHLTTLMKSCGFPWLLSNIIDEKTGKNPEGVHRCVVKERCGVRIGLIGLVEQDWIATIPSWPETFKYREMKDVALELSKEMRDPNGPYKVDMIIALTHCRLPNDIRLANELAATVGQDNKNEHGVDCLIGGHDHMYYIGKGAQGWEGFRGDPKIRGVQEDKGVCLIKSGTDFRDLSEAVFELEDTPAGSIRTKVVKSLSGKHHEITPATTTAPEIDNLVKSLLSTVSDTLSKPVCFSLTPFDVRSEKVRTEETAIGNWVADILMHAYAERLEEAGKEENGDSAAKGNEADAVIICGGTFRGDSLYPAGKITLGDILEILPFDDPVVCLELDGKGVHDVLECALSKWPAQEGRFPVVSGLRVTWDHMRPPNDRIVSIHLTEPSLPLEDEDGDGQIDDPDGLGFIQTDDGTRIEVKQSKPKQGEEIQKVEGGRIYKIITRNYMAEGYDGFQDLKNRKFIIDDDNGQIMSSVVRSFLLGSSYIFRHKQLRDEHHKHMSAHSDEVLDRHRARFEKSHQDLSQSPEGSPVVGQMSSAWSSGCISNGGTNRRHVIDHDARDIRDALHIARREHMSEMDALDGKSLRNLTCTNCGTEVPHDAQPGKQPTSPVSPPMKASFLVGDHNREEVRTMDDDIAIVSPLIDGRLRDISAHKDEE</sequence>
<feature type="compositionally biased region" description="Basic and acidic residues" evidence="3">
    <location>
        <begin position="30"/>
        <end position="42"/>
    </location>
</feature>
<evidence type="ECO:0000259" key="4">
    <source>
        <dbReference type="Pfam" id="PF00149"/>
    </source>
</evidence>
<name>A0A8K0JNK6_9TREE</name>
<dbReference type="GO" id="GO:0009166">
    <property type="term" value="P:nucleotide catabolic process"/>
    <property type="evidence" value="ECO:0007669"/>
    <property type="project" value="InterPro"/>
</dbReference>
<keyword evidence="7" id="KW-1185">Reference proteome</keyword>
<evidence type="ECO:0000256" key="1">
    <source>
        <dbReference type="ARBA" id="ARBA00006654"/>
    </source>
</evidence>
<dbReference type="SUPFAM" id="SSF55816">
    <property type="entry name" value="5'-nucleotidase (syn. UDP-sugar hydrolase), C-terminal domain"/>
    <property type="match status" value="1"/>
</dbReference>
<dbReference type="Pfam" id="PF00149">
    <property type="entry name" value="Metallophos"/>
    <property type="match status" value="1"/>
</dbReference>
<feature type="region of interest" description="Disordered" evidence="3">
    <location>
        <begin position="28"/>
        <end position="49"/>
    </location>
</feature>
<dbReference type="InterPro" id="IPR006179">
    <property type="entry name" value="5_nucleotidase/apyrase"/>
</dbReference>
<feature type="domain" description="5'-Nucleotidase C-terminal" evidence="5">
    <location>
        <begin position="375"/>
        <end position="521"/>
    </location>
</feature>
<protein>
    <recommendedName>
        <fullName evidence="8">Metallo-dependent phosphatase</fullName>
    </recommendedName>
</protein>
<comment type="similarity">
    <text evidence="1">Belongs to the 5'-nucleotidase family.</text>
</comment>
<evidence type="ECO:0008006" key="8">
    <source>
        <dbReference type="Google" id="ProtNLM"/>
    </source>
</evidence>
<proteinExistence type="inferred from homology"/>
<feature type="region of interest" description="Disordered" evidence="3">
    <location>
        <begin position="723"/>
        <end position="742"/>
    </location>
</feature>
<dbReference type="GO" id="GO:0016787">
    <property type="term" value="F:hydrolase activity"/>
    <property type="evidence" value="ECO:0007669"/>
    <property type="project" value="InterPro"/>
</dbReference>
<gene>
    <name evidence="6" type="ORF">FFLO_02042</name>
</gene>
<dbReference type="InterPro" id="IPR036907">
    <property type="entry name" value="5'-Nucleotdase_C_sf"/>
</dbReference>
<dbReference type="Proteomes" id="UP000812966">
    <property type="component" value="Unassembled WGS sequence"/>
</dbReference>
<organism evidence="6 7">
    <name type="scientific">Filobasidium floriforme</name>
    <dbReference type="NCBI Taxonomy" id="5210"/>
    <lineage>
        <taxon>Eukaryota</taxon>
        <taxon>Fungi</taxon>
        <taxon>Dikarya</taxon>
        <taxon>Basidiomycota</taxon>
        <taxon>Agaricomycotina</taxon>
        <taxon>Tremellomycetes</taxon>
        <taxon>Filobasidiales</taxon>
        <taxon>Filobasidiaceae</taxon>
        <taxon>Filobasidium</taxon>
    </lineage>
</organism>
<keyword evidence="2" id="KW-0732">Signal</keyword>
<feature type="region of interest" description="Disordered" evidence="3">
    <location>
        <begin position="643"/>
        <end position="663"/>
    </location>
</feature>
<dbReference type="AlphaFoldDB" id="A0A8K0JNK6"/>
<dbReference type="SUPFAM" id="SSF56300">
    <property type="entry name" value="Metallo-dependent phosphatases"/>
    <property type="match status" value="1"/>
</dbReference>
<dbReference type="InterPro" id="IPR008334">
    <property type="entry name" value="5'-Nucleotdase_C"/>
</dbReference>
<dbReference type="PANTHER" id="PTHR11575:SF48">
    <property type="entry name" value="5'-NUCLEOTIDASE"/>
    <property type="match status" value="1"/>
</dbReference>
<dbReference type="PANTHER" id="PTHR11575">
    <property type="entry name" value="5'-NUCLEOTIDASE-RELATED"/>
    <property type="match status" value="1"/>
</dbReference>
<evidence type="ECO:0000313" key="7">
    <source>
        <dbReference type="Proteomes" id="UP000812966"/>
    </source>
</evidence>
<comment type="caution">
    <text evidence="6">The sequence shown here is derived from an EMBL/GenBank/DDBJ whole genome shotgun (WGS) entry which is preliminary data.</text>
</comment>
<feature type="domain" description="Calcineurin-like phosphoesterase" evidence="4">
    <location>
        <begin position="18"/>
        <end position="269"/>
    </location>
</feature>
<dbReference type="InterPro" id="IPR004843">
    <property type="entry name" value="Calcineurin-like_PHP"/>
</dbReference>
<reference evidence="6" key="1">
    <citation type="submission" date="2020-04" db="EMBL/GenBank/DDBJ databases">
        <title>Analysis of mating type loci in Filobasidium floriforme.</title>
        <authorList>
            <person name="Nowrousian M."/>
        </authorList>
    </citation>
    <scope>NUCLEOTIDE SEQUENCE</scope>
    <source>
        <strain evidence="6">CBS 6242</strain>
    </source>
</reference>